<dbReference type="PIRSF" id="PIRSF006091">
    <property type="entry name" value="E_trnsport_RnfG"/>
    <property type="match status" value="1"/>
</dbReference>
<organism evidence="8 9">
    <name type="scientific">Corallincola platygyrae</name>
    <dbReference type="NCBI Taxonomy" id="1193278"/>
    <lineage>
        <taxon>Bacteria</taxon>
        <taxon>Pseudomonadati</taxon>
        <taxon>Pseudomonadota</taxon>
        <taxon>Gammaproteobacteria</taxon>
        <taxon>Alteromonadales</taxon>
        <taxon>Psychromonadaceae</taxon>
        <taxon>Corallincola</taxon>
    </lineage>
</organism>
<evidence type="ECO:0000259" key="7">
    <source>
        <dbReference type="SMART" id="SM00900"/>
    </source>
</evidence>
<feature type="modified residue" description="FMN phosphoryl threonine" evidence="6">
    <location>
        <position position="177"/>
    </location>
</feature>
<dbReference type="InterPro" id="IPR007329">
    <property type="entry name" value="FMN-bd"/>
</dbReference>
<keyword evidence="6" id="KW-0812">Transmembrane</keyword>
<comment type="similarity">
    <text evidence="6">Belongs to the RnfG family.</text>
</comment>
<proteinExistence type="inferred from homology"/>
<keyword evidence="6" id="KW-1278">Translocase</keyword>
<name>A0ABW4XKE6_9GAMM</name>
<protein>
    <recommendedName>
        <fullName evidence="6">Ion-translocating oxidoreductase complex subunit G</fullName>
        <ecNumber evidence="6">7.-.-.-</ecNumber>
    </recommendedName>
    <alternativeName>
        <fullName evidence="6">Rnf electron transport complex subunit G</fullName>
    </alternativeName>
</protein>
<keyword evidence="6" id="KW-0997">Cell inner membrane</keyword>
<evidence type="ECO:0000313" key="9">
    <source>
        <dbReference type="Proteomes" id="UP001597380"/>
    </source>
</evidence>
<evidence type="ECO:0000256" key="6">
    <source>
        <dbReference type="HAMAP-Rule" id="MF_00479"/>
    </source>
</evidence>
<feature type="domain" description="FMN-binding" evidence="7">
    <location>
        <begin position="102"/>
        <end position="194"/>
    </location>
</feature>
<dbReference type="HAMAP" id="MF_00479">
    <property type="entry name" value="RsxG_RnfG"/>
    <property type="match status" value="1"/>
</dbReference>
<evidence type="ECO:0000256" key="5">
    <source>
        <dbReference type="ARBA" id="ARBA00022982"/>
    </source>
</evidence>
<dbReference type="PANTHER" id="PTHR36118:SF1">
    <property type="entry name" value="ION-TRANSLOCATING OXIDOREDUCTASE COMPLEX SUBUNIT G"/>
    <property type="match status" value="1"/>
</dbReference>
<dbReference type="NCBIfam" id="TIGR01947">
    <property type="entry name" value="rnfG"/>
    <property type="match status" value="1"/>
</dbReference>
<dbReference type="InterPro" id="IPR010209">
    <property type="entry name" value="Ion_transpt_RnfG/RsxG"/>
</dbReference>
<dbReference type="SMART" id="SM00900">
    <property type="entry name" value="FMN_bind"/>
    <property type="match status" value="1"/>
</dbReference>
<dbReference type="NCBIfam" id="NF002519">
    <property type="entry name" value="PRK01908.1"/>
    <property type="match status" value="1"/>
</dbReference>
<reference evidence="9" key="1">
    <citation type="journal article" date="2019" name="Int. J. Syst. Evol. Microbiol.">
        <title>The Global Catalogue of Microorganisms (GCM) 10K type strain sequencing project: providing services to taxonomists for standard genome sequencing and annotation.</title>
        <authorList>
            <consortium name="The Broad Institute Genomics Platform"/>
            <consortium name="The Broad Institute Genome Sequencing Center for Infectious Disease"/>
            <person name="Wu L."/>
            <person name="Ma J."/>
        </authorList>
    </citation>
    <scope>NUCLEOTIDE SEQUENCE [LARGE SCALE GENOMIC DNA]</scope>
    <source>
        <strain evidence="9">CGMCC 1.10992</strain>
    </source>
</reference>
<evidence type="ECO:0000256" key="3">
    <source>
        <dbReference type="ARBA" id="ARBA00022630"/>
    </source>
</evidence>
<comment type="subcellular location">
    <subcellularLocation>
        <location evidence="6">Cell inner membrane</location>
        <topology evidence="6">Single-pass membrane protein</topology>
    </subcellularLocation>
</comment>
<dbReference type="PANTHER" id="PTHR36118">
    <property type="entry name" value="ION-TRANSLOCATING OXIDOREDUCTASE COMPLEX SUBUNIT G"/>
    <property type="match status" value="1"/>
</dbReference>
<evidence type="ECO:0000256" key="2">
    <source>
        <dbReference type="ARBA" id="ARBA00022553"/>
    </source>
</evidence>
<keyword evidence="2 6" id="KW-0597">Phosphoprotein</keyword>
<keyword evidence="1 6" id="KW-0813">Transport</keyword>
<evidence type="ECO:0000256" key="1">
    <source>
        <dbReference type="ARBA" id="ARBA00022448"/>
    </source>
</evidence>
<dbReference type="RefSeq" id="WP_345337703.1">
    <property type="nucleotide sequence ID" value="NZ_BAABLI010000003.1"/>
</dbReference>
<comment type="function">
    <text evidence="6">Part of a membrane-bound complex that couples electron transfer with translocation of ions across the membrane.</text>
</comment>
<dbReference type="EMBL" id="JBHUHT010000003">
    <property type="protein sequence ID" value="MFD2094459.1"/>
    <property type="molecule type" value="Genomic_DNA"/>
</dbReference>
<keyword evidence="5 6" id="KW-0249">Electron transport</keyword>
<comment type="caution">
    <text evidence="8">The sequence shown here is derived from an EMBL/GenBank/DDBJ whole genome shotgun (WGS) entry which is preliminary data.</text>
</comment>
<comment type="cofactor">
    <cofactor evidence="6">
        <name>FMN</name>
        <dbReference type="ChEBI" id="CHEBI:58210"/>
    </cofactor>
</comment>
<keyword evidence="9" id="KW-1185">Reference proteome</keyword>
<sequence length="212" mass="23301">MSLSPISKNGLILSAFALVTTALVALVHDFTAPQIERQEQQQLITTLEHLFPAGSYNNDLFNECILVTSEQFLGRPTPQKAFIARFNDEPVGIAIESTAPDGYNGSIDIIVGILSDGTTAGVRVLNHKETPGLGDKIELRKSNWVMAFDRKQLADENDPLWKVKKDGGQFDQFTGATITPRSVVKAVKNTLLFYQQHQARLFDNQPGCGGDK</sequence>
<keyword evidence="3 6" id="KW-0285">Flavoprotein</keyword>
<comment type="subunit">
    <text evidence="6">The complex is composed of six subunits: RnfA, RnfB, RnfC, RnfD, RnfE and RnfG.</text>
</comment>
<keyword evidence="6" id="KW-0472">Membrane</keyword>
<evidence type="ECO:0000313" key="8">
    <source>
        <dbReference type="EMBL" id="MFD2094459.1"/>
    </source>
</evidence>
<accession>A0ABW4XKE6</accession>
<dbReference type="Pfam" id="PF04205">
    <property type="entry name" value="FMN_bind"/>
    <property type="match status" value="1"/>
</dbReference>
<dbReference type="EC" id="7.-.-.-" evidence="6"/>
<evidence type="ECO:0000256" key="4">
    <source>
        <dbReference type="ARBA" id="ARBA00022643"/>
    </source>
</evidence>
<keyword evidence="6" id="KW-1003">Cell membrane</keyword>
<gene>
    <name evidence="8" type="primary">rsxG</name>
    <name evidence="6" type="synonym">rnfG</name>
    <name evidence="8" type="ORF">ACFSJ3_00550</name>
</gene>
<keyword evidence="4 6" id="KW-0288">FMN</keyword>
<keyword evidence="6" id="KW-1133">Transmembrane helix</keyword>
<dbReference type="Proteomes" id="UP001597380">
    <property type="component" value="Unassembled WGS sequence"/>
</dbReference>